<organism evidence="2">
    <name type="scientific">marine sediment metagenome</name>
    <dbReference type="NCBI Taxonomy" id="412755"/>
    <lineage>
        <taxon>unclassified sequences</taxon>
        <taxon>metagenomes</taxon>
        <taxon>ecological metagenomes</taxon>
    </lineage>
</organism>
<proteinExistence type="predicted"/>
<feature type="region of interest" description="Disordered" evidence="1">
    <location>
        <begin position="177"/>
        <end position="201"/>
    </location>
</feature>
<accession>A0A0F9FY20</accession>
<protein>
    <submittedName>
        <fullName evidence="2">Uncharacterized protein</fullName>
    </submittedName>
</protein>
<evidence type="ECO:0000313" key="2">
    <source>
        <dbReference type="EMBL" id="KKL91284.1"/>
    </source>
</evidence>
<name>A0A0F9FY20_9ZZZZ</name>
<feature type="compositionally biased region" description="Basic and acidic residues" evidence="1">
    <location>
        <begin position="177"/>
        <end position="187"/>
    </location>
</feature>
<dbReference type="AlphaFoldDB" id="A0A0F9FY20"/>
<dbReference type="EMBL" id="LAZR01019773">
    <property type="protein sequence ID" value="KKL91284.1"/>
    <property type="molecule type" value="Genomic_DNA"/>
</dbReference>
<reference evidence="2" key="1">
    <citation type="journal article" date="2015" name="Nature">
        <title>Complex archaea that bridge the gap between prokaryotes and eukaryotes.</title>
        <authorList>
            <person name="Spang A."/>
            <person name="Saw J.H."/>
            <person name="Jorgensen S.L."/>
            <person name="Zaremba-Niedzwiedzka K."/>
            <person name="Martijn J."/>
            <person name="Lind A.E."/>
            <person name="van Eijk R."/>
            <person name="Schleper C."/>
            <person name="Guy L."/>
            <person name="Ettema T.J."/>
        </authorList>
    </citation>
    <scope>NUCLEOTIDE SEQUENCE</scope>
</reference>
<sequence length="201" mass="22652">MMQAHTDEWGIIAANDFGFKALVLPGSSRKNEIFTQSLHAMHEVGLGTFYIFSTKPYFEIWDFDGAQSGWIREDRRGPGLVPRYCPDNNDLEIMPGLTGSYTEEPGNPVKTLPYSTLLSNKEKPGKKFAPPSFGEVEEYAKGAGLKVDGGEFCDFYESNGWMVGKNKMRSWRAAVRNWERRDKKKQAPEATLPESMKRGKG</sequence>
<evidence type="ECO:0000256" key="1">
    <source>
        <dbReference type="SAM" id="MobiDB-lite"/>
    </source>
</evidence>
<gene>
    <name evidence="2" type="ORF">LCGC14_1896180</name>
</gene>
<comment type="caution">
    <text evidence="2">The sequence shown here is derived from an EMBL/GenBank/DDBJ whole genome shotgun (WGS) entry which is preliminary data.</text>
</comment>